<evidence type="ECO:0000313" key="2">
    <source>
        <dbReference type="Proteomes" id="UP000299102"/>
    </source>
</evidence>
<name>A0A4C1X8Z4_EUMVA</name>
<dbReference type="Proteomes" id="UP000299102">
    <property type="component" value="Unassembled WGS sequence"/>
</dbReference>
<sequence>MCEVSSKVKRRNRDVRKRCGLKEDVVIRAERAIDDSTGAVDMIFASIVTSNIRYLARPAGVSEHARIARISAVDSDKRVVLTGRRPGCFTRVE</sequence>
<gene>
    <name evidence="1" type="ORF">EVAR_91570_1</name>
</gene>
<accession>A0A4C1X8Z4</accession>
<reference evidence="1 2" key="1">
    <citation type="journal article" date="2019" name="Commun. Biol.">
        <title>The bagworm genome reveals a unique fibroin gene that provides high tensile strength.</title>
        <authorList>
            <person name="Kono N."/>
            <person name="Nakamura H."/>
            <person name="Ohtoshi R."/>
            <person name="Tomita M."/>
            <person name="Numata K."/>
            <person name="Arakawa K."/>
        </authorList>
    </citation>
    <scope>NUCLEOTIDE SEQUENCE [LARGE SCALE GENOMIC DNA]</scope>
</reference>
<dbReference type="AlphaFoldDB" id="A0A4C1X8Z4"/>
<proteinExistence type="predicted"/>
<dbReference type="EMBL" id="BGZK01000784">
    <property type="protein sequence ID" value="GBP60288.1"/>
    <property type="molecule type" value="Genomic_DNA"/>
</dbReference>
<protein>
    <submittedName>
        <fullName evidence="1">Uncharacterized protein</fullName>
    </submittedName>
</protein>
<organism evidence="1 2">
    <name type="scientific">Eumeta variegata</name>
    <name type="common">Bagworm moth</name>
    <name type="synonym">Eumeta japonica</name>
    <dbReference type="NCBI Taxonomy" id="151549"/>
    <lineage>
        <taxon>Eukaryota</taxon>
        <taxon>Metazoa</taxon>
        <taxon>Ecdysozoa</taxon>
        <taxon>Arthropoda</taxon>
        <taxon>Hexapoda</taxon>
        <taxon>Insecta</taxon>
        <taxon>Pterygota</taxon>
        <taxon>Neoptera</taxon>
        <taxon>Endopterygota</taxon>
        <taxon>Lepidoptera</taxon>
        <taxon>Glossata</taxon>
        <taxon>Ditrysia</taxon>
        <taxon>Tineoidea</taxon>
        <taxon>Psychidae</taxon>
        <taxon>Oiketicinae</taxon>
        <taxon>Eumeta</taxon>
    </lineage>
</organism>
<evidence type="ECO:0000313" key="1">
    <source>
        <dbReference type="EMBL" id="GBP60288.1"/>
    </source>
</evidence>
<keyword evidence="2" id="KW-1185">Reference proteome</keyword>
<comment type="caution">
    <text evidence="1">The sequence shown here is derived from an EMBL/GenBank/DDBJ whole genome shotgun (WGS) entry which is preliminary data.</text>
</comment>